<proteinExistence type="predicted"/>
<sequence length="157" mass="18266">MLDPKTFPRPPALERITKDILIKFPGPSGGTIARTRSAFWVLETYHPPTYYIPPSDVKIPLEKLSRQTFCEWKGAASYFAFQTEQGQRVESRAWTYENPTPRFKEIKEYLCFYADERWECIVDGEKVEPQPGDFYGGWMTKDIVRESVKGAPGTRFW</sequence>
<dbReference type="EMBL" id="NKHZ01000051">
    <property type="protein sequence ID" value="PNS17233.1"/>
    <property type="molecule type" value="Genomic_DNA"/>
</dbReference>
<dbReference type="Proteomes" id="UP000243797">
    <property type="component" value="Unassembled WGS sequence"/>
</dbReference>
<dbReference type="PANTHER" id="PTHR43058:SF1">
    <property type="entry name" value="DUF427 DOMAIN-CONTAINING PROTEIN"/>
    <property type="match status" value="1"/>
</dbReference>
<dbReference type="AlphaFoldDB" id="A0A2K1QQU5"/>
<evidence type="ECO:0000313" key="2">
    <source>
        <dbReference type="EMBL" id="PNS17233.1"/>
    </source>
</evidence>
<dbReference type="PANTHER" id="PTHR43058">
    <property type="entry name" value="SLR0655 PROTEIN"/>
    <property type="match status" value="1"/>
</dbReference>
<gene>
    <name evidence="2" type="ORF">CAC42_6916</name>
</gene>
<dbReference type="Gene3D" id="2.170.150.40">
    <property type="entry name" value="Domain of unknown function (DUF427)"/>
    <property type="match status" value="1"/>
</dbReference>
<dbReference type="InterPro" id="IPR007361">
    <property type="entry name" value="DUF427"/>
</dbReference>
<feature type="domain" description="DUF427" evidence="1">
    <location>
        <begin position="29"/>
        <end position="114"/>
    </location>
</feature>
<evidence type="ECO:0000259" key="1">
    <source>
        <dbReference type="Pfam" id="PF04248"/>
    </source>
</evidence>
<accession>A0A2K1QQU5</accession>
<evidence type="ECO:0000313" key="3">
    <source>
        <dbReference type="Proteomes" id="UP000243797"/>
    </source>
</evidence>
<name>A0A2K1QQU5_9PEZI</name>
<dbReference type="InParanoid" id="A0A2K1QQU5"/>
<protein>
    <recommendedName>
        <fullName evidence="1">DUF427 domain-containing protein</fullName>
    </recommendedName>
</protein>
<reference evidence="2 3" key="1">
    <citation type="submission" date="2017-06" db="EMBL/GenBank/DDBJ databases">
        <title>Draft genome sequence of a variant of Elsinoe murrayae.</title>
        <authorList>
            <person name="Cheng Q."/>
        </authorList>
    </citation>
    <scope>NUCLEOTIDE SEQUENCE [LARGE SCALE GENOMIC DNA]</scope>
    <source>
        <strain evidence="2 3">CQ-2017a</strain>
    </source>
</reference>
<comment type="caution">
    <text evidence="2">The sequence shown here is derived from an EMBL/GenBank/DDBJ whole genome shotgun (WGS) entry which is preliminary data.</text>
</comment>
<dbReference type="InterPro" id="IPR038694">
    <property type="entry name" value="DUF427_sf"/>
</dbReference>
<keyword evidence="3" id="KW-1185">Reference proteome</keyword>
<dbReference type="OrthoDB" id="18996at2759"/>
<organism evidence="2 3">
    <name type="scientific">Sphaceloma murrayae</name>
    <dbReference type="NCBI Taxonomy" id="2082308"/>
    <lineage>
        <taxon>Eukaryota</taxon>
        <taxon>Fungi</taxon>
        <taxon>Dikarya</taxon>
        <taxon>Ascomycota</taxon>
        <taxon>Pezizomycotina</taxon>
        <taxon>Dothideomycetes</taxon>
        <taxon>Dothideomycetidae</taxon>
        <taxon>Myriangiales</taxon>
        <taxon>Elsinoaceae</taxon>
        <taxon>Sphaceloma</taxon>
    </lineage>
</organism>
<dbReference type="Pfam" id="PF04248">
    <property type="entry name" value="NTP_transf_9"/>
    <property type="match status" value="1"/>
</dbReference>
<dbReference type="STRING" id="2082308.A0A2K1QQU5"/>